<dbReference type="AlphaFoldDB" id="A0A4C1W9N5"/>
<feature type="region of interest" description="Disordered" evidence="1">
    <location>
        <begin position="39"/>
        <end position="58"/>
    </location>
</feature>
<reference evidence="2 3" key="1">
    <citation type="journal article" date="2019" name="Commun. Biol.">
        <title>The bagworm genome reveals a unique fibroin gene that provides high tensile strength.</title>
        <authorList>
            <person name="Kono N."/>
            <person name="Nakamura H."/>
            <person name="Ohtoshi R."/>
            <person name="Tomita M."/>
            <person name="Numata K."/>
            <person name="Arakawa K."/>
        </authorList>
    </citation>
    <scope>NUCLEOTIDE SEQUENCE [LARGE SCALE GENOMIC DNA]</scope>
</reference>
<sequence length="104" mass="11330">MIETSLLPWLRSRGRKLSMYSFIFSANFLPVNPNLVPALNPDPDSDPEIGHAVDPNPGPKIDYDPGSFLNCSRGTANGHSFDLQANGPIVRIKIKHTLYGLGAV</sequence>
<name>A0A4C1W9N5_EUMVA</name>
<accession>A0A4C1W9N5</accession>
<evidence type="ECO:0000313" key="3">
    <source>
        <dbReference type="Proteomes" id="UP000299102"/>
    </source>
</evidence>
<evidence type="ECO:0000256" key="1">
    <source>
        <dbReference type="SAM" id="MobiDB-lite"/>
    </source>
</evidence>
<protein>
    <submittedName>
        <fullName evidence="2">Uncharacterized protein</fullName>
    </submittedName>
</protein>
<dbReference type="Proteomes" id="UP000299102">
    <property type="component" value="Unassembled WGS sequence"/>
</dbReference>
<gene>
    <name evidence="2" type="ORF">EVAR_20243_1</name>
</gene>
<comment type="caution">
    <text evidence="2">The sequence shown here is derived from an EMBL/GenBank/DDBJ whole genome shotgun (WGS) entry which is preliminary data.</text>
</comment>
<evidence type="ECO:0000313" key="2">
    <source>
        <dbReference type="EMBL" id="GBP47239.1"/>
    </source>
</evidence>
<dbReference type="EMBL" id="BGZK01000498">
    <property type="protein sequence ID" value="GBP47239.1"/>
    <property type="molecule type" value="Genomic_DNA"/>
</dbReference>
<keyword evidence="3" id="KW-1185">Reference proteome</keyword>
<organism evidence="2 3">
    <name type="scientific">Eumeta variegata</name>
    <name type="common">Bagworm moth</name>
    <name type="synonym">Eumeta japonica</name>
    <dbReference type="NCBI Taxonomy" id="151549"/>
    <lineage>
        <taxon>Eukaryota</taxon>
        <taxon>Metazoa</taxon>
        <taxon>Ecdysozoa</taxon>
        <taxon>Arthropoda</taxon>
        <taxon>Hexapoda</taxon>
        <taxon>Insecta</taxon>
        <taxon>Pterygota</taxon>
        <taxon>Neoptera</taxon>
        <taxon>Endopterygota</taxon>
        <taxon>Lepidoptera</taxon>
        <taxon>Glossata</taxon>
        <taxon>Ditrysia</taxon>
        <taxon>Tineoidea</taxon>
        <taxon>Psychidae</taxon>
        <taxon>Oiketicinae</taxon>
        <taxon>Eumeta</taxon>
    </lineage>
</organism>
<proteinExistence type="predicted"/>